<dbReference type="InterPro" id="IPR055170">
    <property type="entry name" value="GFO_IDH_MocA-like_dom"/>
</dbReference>
<dbReference type="InterPro" id="IPR051317">
    <property type="entry name" value="Gfo/Idh/MocA_oxidoreduct"/>
</dbReference>
<feature type="domain" description="Gfo/Idh/MocA-like oxidoreductase N-terminal" evidence="1">
    <location>
        <begin position="17"/>
        <end position="113"/>
    </location>
</feature>
<dbReference type="SUPFAM" id="SSF55347">
    <property type="entry name" value="Glyceraldehyde-3-phosphate dehydrogenase-like, C-terminal domain"/>
    <property type="match status" value="1"/>
</dbReference>
<sequence length="332" mass="35419">MARGWLRAILDNPDLSQRVRLRGLVDLDIDAARRLAAEFELGDVVIGTDLAAVLEETGAEILFDVVVPPARSTVVEIGLAHGCHVLSEKPLASSMAEAEALIALAGQAERIHAVVQNRRFIPGVRRLRRAVAEGLIGDLTAIHGDFFLGPHFGGFREAMDNVLLLDMAIHTFDAARFISAKQPQSVYCLETNPAGSWYRHGAAADAIFQMSDGCVFTYRGSWCAPGQPTSWESRWRLVGTKGMITWDGAETFEATIAGKEPGLLPGHVAVDVPAAPEDARTLGHASVIADFIDAIGRGGAPETVSSDNIKSLAMVFGAIESARTGMPVSIAA</sequence>
<dbReference type="InterPro" id="IPR036291">
    <property type="entry name" value="NAD(P)-bd_dom_sf"/>
</dbReference>
<accession>A0ABS4E255</accession>
<evidence type="ECO:0000313" key="3">
    <source>
        <dbReference type="EMBL" id="MBP1851998.1"/>
    </source>
</evidence>
<evidence type="ECO:0000313" key="4">
    <source>
        <dbReference type="Proteomes" id="UP000759443"/>
    </source>
</evidence>
<keyword evidence="4" id="KW-1185">Reference proteome</keyword>
<comment type="caution">
    <text evidence="3">The sequence shown here is derived from an EMBL/GenBank/DDBJ whole genome shotgun (WGS) entry which is preliminary data.</text>
</comment>
<dbReference type="Pfam" id="PF22725">
    <property type="entry name" value="GFO_IDH_MocA_C3"/>
    <property type="match status" value="1"/>
</dbReference>
<dbReference type="Gene3D" id="3.30.360.10">
    <property type="entry name" value="Dihydrodipicolinate Reductase, domain 2"/>
    <property type="match status" value="1"/>
</dbReference>
<dbReference type="Proteomes" id="UP000759443">
    <property type="component" value="Unassembled WGS sequence"/>
</dbReference>
<dbReference type="EMBL" id="JAGGJU010000009">
    <property type="protein sequence ID" value="MBP1851998.1"/>
    <property type="molecule type" value="Genomic_DNA"/>
</dbReference>
<reference evidence="3 4" key="1">
    <citation type="submission" date="2021-03" db="EMBL/GenBank/DDBJ databases">
        <title>Genomic Encyclopedia of Type Strains, Phase IV (KMG-IV): sequencing the most valuable type-strain genomes for metagenomic binning, comparative biology and taxonomic classification.</title>
        <authorList>
            <person name="Goeker M."/>
        </authorList>
    </citation>
    <scope>NUCLEOTIDE SEQUENCE [LARGE SCALE GENOMIC DNA]</scope>
    <source>
        <strain evidence="3 4">DSM 21600</strain>
    </source>
</reference>
<dbReference type="PANTHER" id="PTHR43708">
    <property type="entry name" value="CONSERVED EXPRESSED OXIDOREDUCTASE (EUROFUNG)"/>
    <property type="match status" value="1"/>
</dbReference>
<dbReference type="PANTHER" id="PTHR43708:SF8">
    <property type="entry name" value="OXIDOREDUCTASE"/>
    <property type="match status" value="1"/>
</dbReference>
<evidence type="ECO:0000259" key="2">
    <source>
        <dbReference type="Pfam" id="PF22725"/>
    </source>
</evidence>
<dbReference type="Pfam" id="PF01408">
    <property type="entry name" value="GFO_IDH_MocA"/>
    <property type="match status" value="1"/>
</dbReference>
<dbReference type="SUPFAM" id="SSF51735">
    <property type="entry name" value="NAD(P)-binding Rossmann-fold domains"/>
    <property type="match status" value="1"/>
</dbReference>
<dbReference type="Gene3D" id="3.40.50.720">
    <property type="entry name" value="NAD(P)-binding Rossmann-like Domain"/>
    <property type="match status" value="1"/>
</dbReference>
<dbReference type="InterPro" id="IPR000683">
    <property type="entry name" value="Gfo/Idh/MocA-like_OxRdtase_N"/>
</dbReference>
<feature type="domain" description="GFO/IDH/MocA-like oxidoreductase" evidence="2">
    <location>
        <begin position="124"/>
        <end position="244"/>
    </location>
</feature>
<protein>
    <submittedName>
        <fullName evidence="3">Dehydrogenase</fullName>
    </submittedName>
</protein>
<evidence type="ECO:0000259" key="1">
    <source>
        <dbReference type="Pfam" id="PF01408"/>
    </source>
</evidence>
<gene>
    <name evidence="3" type="ORF">J2Z17_003450</name>
</gene>
<name>A0ABS4E255_9HYPH</name>
<organism evidence="3 4">
    <name type="scientific">Rhizobium halophytocola</name>
    <dbReference type="NCBI Taxonomy" id="735519"/>
    <lineage>
        <taxon>Bacteria</taxon>
        <taxon>Pseudomonadati</taxon>
        <taxon>Pseudomonadota</taxon>
        <taxon>Alphaproteobacteria</taxon>
        <taxon>Hyphomicrobiales</taxon>
        <taxon>Rhizobiaceae</taxon>
        <taxon>Rhizobium/Agrobacterium group</taxon>
        <taxon>Rhizobium</taxon>
    </lineage>
</organism>
<proteinExistence type="predicted"/>